<dbReference type="InterPro" id="IPR036179">
    <property type="entry name" value="Ig-like_dom_sf"/>
</dbReference>
<evidence type="ECO:0000256" key="1">
    <source>
        <dbReference type="ARBA" id="ARBA00004479"/>
    </source>
</evidence>
<keyword evidence="9" id="KW-0325">Glycoprotein</keyword>
<evidence type="ECO:0000313" key="11">
    <source>
        <dbReference type="EMBL" id="NXL68667.1"/>
    </source>
</evidence>
<evidence type="ECO:0000256" key="9">
    <source>
        <dbReference type="ARBA" id="ARBA00023180"/>
    </source>
</evidence>
<dbReference type="GO" id="GO:0005886">
    <property type="term" value="C:plasma membrane"/>
    <property type="evidence" value="ECO:0007669"/>
    <property type="project" value="TreeGrafter"/>
</dbReference>
<evidence type="ECO:0000256" key="8">
    <source>
        <dbReference type="ARBA" id="ARBA00023157"/>
    </source>
</evidence>
<keyword evidence="10" id="KW-0393">Immunoglobulin domain</keyword>
<dbReference type="EMBL" id="VXAQ01004005">
    <property type="protein sequence ID" value="NXL68667.1"/>
    <property type="molecule type" value="Genomic_DNA"/>
</dbReference>
<proteinExistence type="predicted"/>
<protein>
    <submittedName>
        <fullName evidence="11">ICAM4 protein</fullName>
    </submittedName>
</protein>
<dbReference type="InterPro" id="IPR013783">
    <property type="entry name" value="Ig-like_fold"/>
</dbReference>
<evidence type="ECO:0000256" key="3">
    <source>
        <dbReference type="ARBA" id="ARBA00022729"/>
    </source>
</evidence>
<keyword evidence="4" id="KW-0677">Repeat</keyword>
<evidence type="ECO:0000313" key="12">
    <source>
        <dbReference type="Proteomes" id="UP000568556"/>
    </source>
</evidence>
<dbReference type="PRINTS" id="PR01472">
    <property type="entry name" value="ICAMVCAM1"/>
</dbReference>
<evidence type="ECO:0000256" key="2">
    <source>
        <dbReference type="ARBA" id="ARBA00022692"/>
    </source>
</evidence>
<evidence type="ECO:0000256" key="6">
    <source>
        <dbReference type="ARBA" id="ARBA00022989"/>
    </source>
</evidence>
<gene>
    <name evidence="11" type="primary">Icam4</name>
    <name evidence="11" type="ORF">CHOACU_R15601</name>
</gene>
<dbReference type="InterPro" id="IPR003987">
    <property type="entry name" value="ICAM_VCAM_N"/>
</dbReference>
<comment type="subcellular location">
    <subcellularLocation>
        <location evidence="1">Membrane</location>
        <topology evidence="1">Single-pass type I membrane protein</topology>
    </subcellularLocation>
</comment>
<keyword evidence="5" id="KW-0130">Cell adhesion</keyword>
<dbReference type="OrthoDB" id="5843397at2759"/>
<keyword evidence="6" id="KW-1133">Transmembrane helix</keyword>
<organism evidence="11 12">
    <name type="scientific">Chordeiles acutipennis</name>
    <name type="common">Lesser nighthawk</name>
    <name type="synonym">Caprimulgus acutipennis</name>
    <dbReference type="NCBI Taxonomy" id="118183"/>
    <lineage>
        <taxon>Eukaryota</taxon>
        <taxon>Metazoa</taxon>
        <taxon>Chordata</taxon>
        <taxon>Craniata</taxon>
        <taxon>Vertebrata</taxon>
        <taxon>Euteleostomi</taxon>
        <taxon>Archelosauria</taxon>
        <taxon>Archosauria</taxon>
        <taxon>Dinosauria</taxon>
        <taxon>Saurischia</taxon>
        <taxon>Theropoda</taxon>
        <taxon>Coelurosauria</taxon>
        <taxon>Aves</taxon>
        <taxon>Neognathae</taxon>
        <taxon>Neoaves</taxon>
        <taxon>Strisores</taxon>
        <taxon>Caprimulgiformes</taxon>
        <taxon>Caprimulgidae</taxon>
        <taxon>Chordeilinae</taxon>
        <taxon>Chordeiles</taxon>
    </lineage>
</organism>
<dbReference type="GO" id="GO:0005178">
    <property type="term" value="F:integrin binding"/>
    <property type="evidence" value="ECO:0007669"/>
    <property type="project" value="InterPro"/>
</dbReference>
<evidence type="ECO:0000256" key="4">
    <source>
        <dbReference type="ARBA" id="ARBA00022737"/>
    </source>
</evidence>
<sequence length="107" mass="12479">LLNVTLWNSSILGYYTCNQERKVVTAKLIVYRVPDSVTLEEIPPLEVGKSYELRCRVTKVAPIRNVTVIFWRGDEILHTKTFEQRQEDELVTMWVTHQVMAQQQDDG</sequence>
<evidence type="ECO:0000256" key="10">
    <source>
        <dbReference type="ARBA" id="ARBA00023319"/>
    </source>
</evidence>
<feature type="non-terminal residue" evidence="11">
    <location>
        <position position="107"/>
    </location>
</feature>
<keyword evidence="3" id="KW-0732">Signal</keyword>
<feature type="non-terminal residue" evidence="11">
    <location>
        <position position="1"/>
    </location>
</feature>
<keyword evidence="8" id="KW-1015">Disulfide bond</keyword>
<name>A0A7L0UNR8_CHOAC</name>
<keyword evidence="12" id="KW-1185">Reference proteome</keyword>
<dbReference type="SUPFAM" id="SSF48726">
    <property type="entry name" value="Immunoglobulin"/>
    <property type="match status" value="1"/>
</dbReference>
<keyword evidence="7" id="KW-0472">Membrane</keyword>
<dbReference type="Gene3D" id="2.60.40.10">
    <property type="entry name" value="Immunoglobulins"/>
    <property type="match status" value="1"/>
</dbReference>
<reference evidence="11 12" key="1">
    <citation type="submission" date="2019-09" db="EMBL/GenBank/DDBJ databases">
        <title>Bird 10,000 Genomes (B10K) Project - Family phase.</title>
        <authorList>
            <person name="Zhang G."/>
        </authorList>
    </citation>
    <scope>NUCLEOTIDE SEQUENCE [LARGE SCALE GENOMIC DNA]</scope>
    <source>
        <strain evidence="11">B10K-DU-008-62</strain>
        <tissue evidence="11">Mixed tissue sample</tissue>
    </source>
</reference>
<keyword evidence="2" id="KW-0812">Transmembrane</keyword>
<dbReference type="Proteomes" id="UP000568556">
    <property type="component" value="Unassembled WGS sequence"/>
</dbReference>
<dbReference type="InterPro" id="IPR047012">
    <property type="entry name" value="ICAM_VCAM"/>
</dbReference>
<comment type="caution">
    <text evidence="11">The sequence shown here is derived from an EMBL/GenBank/DDBJ whole genome shotgun (WGS) entry which is preliminary data.</text>
</comment>
<dbReference type="PANTHER" id="PTHR13771">
    <property type="entry name" value="INTERCELLULAR ADHESION MOLECULE"/>
    <property type="match status" value="1"/>
</dbReference>
<dbReference type="PANTHER" id="PTHR13771:SF9">
    <property type="entry name" value="INTERCELLULAR ADHESION MOLECULE 5"/>
    <property type="match status" value="1"/>
</dbReference>
<accession>A0A7L0UNR8</accession>
<dbReference type="GO" id="GO:0098609">
    <property type="term" value="P:cell-cell adhesion"/>
    <property type="evidence" value="ECO:0007669"/>
    <property type="project" value="InterPro"/>
</dbReference>
<evidence type="ECO:0000256" key="5">
    <source>
        <dbReference type="ARBA" id="ARBA00022889"/>
    </source>
</evidence>
<dbReference type="AlphaFoldDB" id="A0A7L0UNR8"/>
<evidence type="ECO:0000256" key="7">
    <source>
        <dbReference type="ARBA" id="ARBA00023136"/>
    </source>
</evidence>